<dbReference type="Proteomes" id="UP001589890">
    <property type="component" value="Unassembled WGS sequence"/>
</dbReference>
<dbReference type="InterPro" id="IPR050428">
    <property type="entry name" value="TCS_sensor_his_kinase"/>
</dbReference>
<dbReference type="PRINTS" id="PR00344">
    <property type="entry name" value="BCTRLSENSOR"/>
</dbReference>
<evidence type="ECO:0000313" key="15">
    <source>
        <dbReference type="Proteomes" id="UP001589890"/>
    </source>
</evidence>
<dbReference type="InterPro" id="IPR003660">
    <property type="entry name" value="HAMP_dom"/>
</dbReference>
<dbReference type="CDD" id="cd00082">
    <property type="entry name" value="HisKA"/>
    <property type="match status" value="1"/>
</dbReference>
<dbReference type="EC" id="2.7.13.3" evidence="3"/>
<dbReference type="PROSITE" id="PS50109">
    <property type="entry name" value="HIS_KIN"/>
    <property type="match status" value="1"/>
</dbReference>
<organism evidence="14 15">
    <name type="scientific">Kribbella deserti</name>
    <dbReference type="NCBI Taxonomy" id="1926257"/>
    <lineage>
        <taxon>Bacteria</taxon>
        <taxon>Bacillati</taxon>
        <taxon>Actinomycetota</taxon>
        <taxon>Actinomycetes</taxon>
        <taxon>Propionibacteriales</taxon>
        <taxon>Kribbellaceae</taxon>
        <taxon>Kribbella</taxon>
    </lineage>
</organism>
<evidence type="ECO:0000256" key="4">
    <source>
        <dbReference type="ARBA" id="ARBA00022553"/>
    </source>
</evidence>
<dbReference type="SMART" id="SM00388">
    <property type="entry name" value="HisKA"/>
    <property type="match status" value="1"/>
</dbReference>
<dbReference type="EMBL" id="JBHLTC010000048">
    <property type="protein sequence ID" value="MFC0629240.1"/>
    <property type="molecule type" value="Genomic_DNA"/>
</dbReference>
<evidence type="ECO:0000256" key="6">
    <source>
        <dbReference type="ARBA" id="ARBA00022692"/>
    </source>
</evidence>
<evidence type="ECO:0000256" key="11">
    <source>
        <dbReference type="SAM" id="Phobius"/>
    </source>
</evidence>
<keyword evidence="8 11" id="KW-1133">Transmembrane helix</keyword>
<evidence type="ECO:0000256" key="8">
    <source>
        <dbReference type="ARBA" id="ARBA00022989"/>
    </source>
</evidence>
<keyword evidence="7 14" id="KW-0418">Kinase</keyword>
<dbReference type="InterPro" id="IPR036890">
    <property type="entry name" value="HATPase_C_sf"/>
</dbReference>
<comment type="catalytic activity">
    <reaction evidence="1">
        <text>ATP + protein L-histidine = ADP + protein N-phospho-L-histidine.</text>
        <dbReference type="EC" id="2.7.13.3"/>
    </reaction>
</comment>
<dbReference type="SUPFAM" id="SSF47384">
    <property type="entry name" value="Homodimeric domain of signal transducing histidine kinase"/>
    <property type="match status" value="1"/>
</dbReference>
<comment type="subcellular location">
    <subcellularLocation>
        <location evidence="2">Cell membrane</location>
    </subcellularLocation>
</comment>
<dbReference type="Pfam" id="PF00512">
    <property type="entry name" value="HisKA"/>
    <property type="match status" value="1"/>
</dbReference>
<dbReference type="GO" id="GO:0016301">
    <property type="term" value="F:kinase activity"/>
    <property type="evidence" value="ECO:0007669"/>
    <property type="project" value="UniProtKB-KW"/>
</dbReference>
<dbReference type="PANTHER" id="PTHR45436">
    <property type="entry name" value="SENSOR HISTIDINE KINASE YKOH"/>
    <property type="match status" value="1"/>
</dbReference>
<evidence type="ECO:0000259" key="13">
    <source>
        <dbReference type="PROSITE" id="PS50885"/>
    </source>
</evidence>
<dbReference type="Pfam" id="PF02518">
    <property type="entry name" value="HATPase_c"/>
    <property type="match status" value="1"/>
</dbReference>
<dbReference type="SUPFAM" id="SSF55874">
    <property type="entry name" value="ATPase domain of HSP90 chaperone/DNA topoisomerase II/histidine kinase"/>
    <property type="match status" value="1"/>
</dbReference>
<dbReference type="SMART" id="SM00304">
    <property type="entry name" value="HAMP"/>
    <property type="match status" value="1"/>
</dbReference>
<dbReference type="RefSeq" id="WP_380056974.1">
    <property type="nucleotide sequence ID" value="NZ_JBHLTC010000048.1"/>
</dbReference>
<keyword evidence="4" id="KW-0597">Phosphoprotein</keyword>
<proteinExistence type="predicted"/>
<comment type="caution">
    <text evidence="14">The sequence shown here is derived from an EMBL/GenBank/DDBJ whole genome shotgun (WGS) entry which is preliminary data.</text>
</comment>
<dbReference type="InterPro" id="IPR004358">
    <property type="entry name" value="Sig_transdc_His_kin-like_C"/>
</dbReference>
<dbReference type="InterPro" id="IPR003661">
    <property type="entry name" value="HisK_dim/P_dom"/>
</dbReference>
<evidence type="ECO:0000256" key="7">
    <source>
        <dbReference type="ARBA" id="ARBA00022777"/>
    </source>
</evidence>
<dbReference type="InterPro" id="IPR036097">
    <property type="entry name" value="HisK_dim/P_sf"/>
</dbReference>
<keyword evidence="6 11" id="KW-0812">Transmembrane</keyword>
<dbReference type="PANTHER" id="PTHR45436:SF5">
    <property type="entry name" value="SENSOR HISTIDINE KINASE TRCS"/>
    <property type="match status" value="1"/>
</dbReference>
<evidence type="ECO:0000256" key="3">
    <source>
        <dbReference type="ARBA" id="ARBA00012438"/>
    </source>
</evidence>
<feature type="transmembrane region" description="Helical" evidence="11">
    <location>
        <begin position="6"/>
        <end position="26"/>
    </location>
</feature>
<feature type="domain" description="Histidine kinase" evidence="12">
    <location>
        <begin position="231"/>
        <end position="439"/>
    </location>
</feature>
<keyword evidence="15" id="KW-1185">Reference proteome</keyword>
<feature type="domain" description="HAMP" evidence="13">
    <location>
        <begin position="171"/>
        <end position="223"/>
    </location>
</feature>
<keyword evidence="10 11" id="KW-0472">Membrane</keyword>
<evidence type="ECO:0000256" key="2">
    <source>
        <dbReference type="ARBA" id="ARBA00004236"/>
    </source>
</evidence>
<dbReference type="Gene3D" id="6.10.340.10">
    <property type="match status" value="1"/>
</dbReference>
<dbReference type="Gene3D" id="3.30.565.10">
    <property type="entry name" value="Histidine kinase-like ATPase, C-terminal domain"/>
    <property type="match status" value="1"/>
</dbReference>
<accession>A0ABV6QX67</accession>
<dbReference type="CDD" id="cd00075">
    <property type="entry name" value="HATPase"/>
    <property type="match status" value="1"/>
</dbReference>
<dbReference type="InterPro" id="IPR005467">
    <property type="entry name" value="His_kinase_dom"/>
</dbReference>
<gene>
    <name evidence="14" type="ORF">ACFFGN_34565</name>
</gene>
<protein>
    <recommendedName>
        <fullName evidence="3">histidine kinase</fullName>
        <ecNumber evidence="3">2.7.13.3</ecNumber>
    </recommendedName>
</protein>
<dbReference type="PROSITE" id="PS50885">
    <property type="entry name" value="HAMP"/>
    <property type="match status" value="1"/>
</dbReference>
<dbReference type="CDD" id="cd06225">
    <property type="entry name" value="HAMP"/>
    <property type="match status" value="1"/>
</dbReference>
<reference evidence="14 15" key="1">
    <citation type="submission" date="2024-09" db="EMBL/GenBank/DDBJ databases">
        <authorList>
            <person name="Sun Q."/>
            <person name="Mori K."/>
        </authorList>
    </citation>
    <scope>NUCLEOTIDE SEQUENCE [LARGE SCALE GENOMIC DNA]</scope>
    <source>
        <strain evidence="14 15">CGMCC 1.15906</strain>
    </source>
</reference>
<evidence type="ECO:0000259" key="12">
    <source>
        <dbReference type="PROSITE" id="PS50109"/>
    </source>
</evidence>
<evidence type="ECO:0000313" key="14">
    <source>
        <dbReference type="EMBL" id="MFC0629240.1"/>
    </source>
</evidence>
<feature type="transmembrane region" description="Helical" evidence="11">
    <location>
        <begin position="152"/>
        <end position="174"/>
    </location>
</feature>
<name>A0ABV6QX67_9ACTN</name>
<keyword evidence="5" id="KW-0808">Transferase</keyword>
<dbReference type="InterPro" id="IPR003594">
    <property type="entry name" value="HATPase_dom"/>
</dbReference>
<dbReference type="SUPFAM" id="SSF158472">
    <property type="entry name" value="HAMP domain-like"/>
    <property type="match status" value="1"/>
</dbReference>
<dbReference type="Gene3D" id="1.10.287.130">
    <property type="match status" value="1"/>
</dbReference>
<evidence type="ECO:0000256" key="9">
    <source>
        <dbReference type="ARBA" id="ARBA00023012"/>
    </source>
</evidence>
<evidence type="ECO:0000256" key="1">
    <source>
        <dbReference type="ARBA" id="ARBA00000085"/>
    </source>
</evidence>
<sequence>MKLRLVASYVLLVAIALALFTIPVAVSSSKILRSTLEQTAQREARLFAPLVLRDDDAAHQARADRTRDFESATGSLVRLIEAAEPTADEQVRDALAGGNPAPRWGRHPLVGADAVSVVLPVKDQGRTVAVVQIVSPAAEVNAQITQIWRFRLLAGAVVLLAASGLAVIVASTLAKPLRDLDAVARRIGTGDYSARASTNGPPEIATLARTLNDSARQTHALLTSQRAFVADASHQLRTPLAAMRLTLDNMRDTTEDPALSQRIATVDAEIHRMSRMVEGLLALARAEATSAPQPIDLAAIVDQRVSTWSAALRETGVELVVDLERPCWITATPGAMEQVLDNVLSNALAASPSSSQVTVQAQRTGSSVELVVRDQGPGMTDEQRGRAFDRFWRSGPPGTGTGLGLAIVKQLVEHDGGQVELRPAPGGGLAVHLTIRAAKAAAKR</sequence>
<dbReference type="Pfam" id="PF00672">
    <property type="entry name" value="HAMP"/>
    <property type="match status" value="1"/>
</dbReference>
<evidence type="ECO:0000256" key="10">
    <source>
        <dbReference type="ARBA" id="ARBA00023136"/>
    </source>
</evidence>
<evidence type="ECO:0000256" key="5">
    <source>
        <dbReference type="ARBA" id="ARBA00022679"/>
    </source>
</evidence>
<dbReference type="SMART" id="SM00387">
    <property type="entry name" value="HATPase_c"/>
    <property type="match status" value="1"/>
</dbReference>
<keyword evidence="9" id="KW-0902">Two-component regulatory system</keyword>